<dbReference type="Proteomes" id="UP000531251">
    <property type="component" value="Unassembled WGS sequence"/>
</dbReference>
<feature type="region of interest" description="Disordered" evidence="1">
    <location>
        <begin position="468"/>
        <end position="530"/>
    </location>
</feature>
<sequence length="530" mass="56921">MPTKSVILFESTLGRMLRSARGGAVHDSLDAIPLTWSANMPDPVREALLQRPVLNNQVQLLLAEEVRRIVLTRIGPMVGPHTVESGNIRNAVERLMLAELPVLQRRVNDVIAASLKTSAAWDAYRVDSKKEVARVGLTLIFLAAGVAAAPPTGGASLVLAVISTVRGLTDAVKKFTETYRSAEESRERVLLEIRKLREMYQKSPALGRTVQLGGAVAHALTIGKMLALGQHDFLPGFARIKTELNAYKGKVGHLGEHSERLARKLYDMIEEIDAHIDAHGEETASGARLVALRNKVTALLEFGVTGRRHGLRGTFTITEAWQKCQREMAQIAAVERAFSDLKALDSREKAVLLADRALTLLTNAGVGAASYNAAMALPHAAGSGAVEDALRLTQSGQPSGGGIAAFSLGFMRQFMSLFKDAHALAKELGIVNAASTDISAEAKAIEASFNGLLAQPPEPRLPSATLAEASRARRPLPPPPLGRDKALPPLPTMTSSHSASSLQPPAHTYPPRLNATSSPIDRPLPPRPRR</sequence>
<dbReference type="EMBL" id="JAATJB010000009">
    <property type="protein sequence ID" value="NJB98521.1"/>
    <property type="molecule type" value="Genomic_DNA"/>
</dbReference>
<feature type="compositionally biased region" description="Polar residues" evidence="1">
    <location>
        <begin position="492"/>
        <end position="503"/>
    </location>
</feature>
<keyword evidence="3" id="KW-1185">Reference proteome</keyword>
<proteinExistence type="predicted"/>
<organism evidence="2 3">
    <name type="scientific">Sphingomonas trueperi</name>
    <dbReference type="NCBI Taxonomy" id="53317"/>
    <lineage>
        <taxon>Bacteria</taxon>
        <taxon>Pseudomonadati</taxon>
        <taxon>Pseudomonadota</taxon>
        <taxon>Alphaproteobacteria</taxon>
        <taxon>Sphingomonadales</taxon>
        <taxon>Sphingomonadaceae</taxon>
        <taxon>Sphingomonas</taxon>
    </lineage>
</organism>
<reference evidence="2 3" key="1">
    <citation type="submission" date="2020-03" db="EMBL/GenBank/DDBJ databases">
        <title>Genomic Encyclopedia of Type Strains, Phase IV (KMG-IV): sequencing the most valuable type-strain genomes for metagenomic binning, comparative biology and taxonomic classification.</title>
        <authorList>
            <person name="Goeker M."/>
        </authorList>
    </citation>
    <scope>NUCLEOTIDE SEQUENCE [LARGE SCALE GENOMIC DNA]</scope>
    <source>
        <strain evidence="2 3">DSM 7225</strain>
    </source>
</reference>
<accession>A0A7X6BE35</accession>
<dbReference type="RefSeq" id="WP_125978197.1">
    <property type="nucleotide sequence ID" value="NZ_BAAADY010000011.1"/>
</dbReference>
<name>A0A7X6BE35_9SPHN</name>
<evidence type="ECO:0000313" key="3">
    <source>
        <dbReference type="Proteomes" id="UP000531251"/>
    </source>
</evidence>
<evidence type="ECO:0000313" key="2">
    <source>
        <dbReference type="EMBL" id="NJB98521.1"/>
    </source>
</evidence>
<comment type="caution">
    <text evidence="2">The sequence shown here is derived from an EMBL/GenBank/DDBJ whole genome shotgun (WGS) entry which is preliminary data.</text>
</comment>
<evidence type="ECO:0000256" key="1">
    <source>
        <dbReference type="SAM" id="MobiDB-lite"/>
    </source>
</evidence>
<protein>
    <submittedName>
        <fullName evidence="2">Uncharacterized protein</fullName>
    </submittedName>
</protein>
<dbReference type="AlphaFoldDB" id="A0A7X6BE35"/>
<gene>
    <name evidence="2" type="ORF">GGR89_002854</name>
</gene>